<feature type="compositionally biased region" description="Polar residues" evidence="3">
    <location>
        <begin position="270"/>
        <end position="280"/>
    </location>
</feature>
<comment type="caution">
    <text evidence="5">The sequence shown here is derived from an EMBL/GenBank/DDBJ whole genome shotgun (WGS) entry which is preliminary data.</text>
</comment>
<dbReference type="InterPro" id="IPR038973">
    <property type="entry name" value="MutL/Mlh/Pms-like"/>
</dbReference>
<dbReference type="GO" id="GO:0032389">
    <property type="term" value="C:MutLalpha complex"/>
    <property type="evidence" value="ECO:0007669"/>
    <property type="project" value="TreeGrafter"/>
</dbReference>
<dbReference type="SUPFAM" id="SSF54211">
    <property type="entry name" value="Ribosomal protein S5 domain 2-like"/>
    <property type="match status" value="1"/>
</dbReference>
<feature type="domain" description="DNA mismatch repair protein S5" evidence="4">
    <location>
        <begin position="101"/>
        <end position="220"/>
    </location>
</feature>
<feature type="compositionally biased region" description="Basic and acidic residues" evidence="3">
    <location>
        <begin position="312"/>
        <end position="325"/>
    </location>
</feature>
<dbReference type="Gene3D" id="3.30.230.10">
    <property type="match status" value="1"/>
</dbReference>
<keyword evidence="2" id="KW-0227">DNA damage</keyword>
<dbReference type="GO" id="GO:0005524">
    <property type="term" value="F:ATP binding"/>
    <property type="evidence" value="ECO:0007669"/>
    <property type="project" value="InterPro"/>
</dbReference>
<comment type="similarity">
    <text evidence="1">Belongs to the DNA mismatch repair MutL/HexB family.</text>
</comment>
<dbReference type="CDD" id="cd03484">
    <property type="entry name" value="MutL_Trans_hPMS_2_like"/>
    <property type="match status" value="1"/>
</dbReference>
<feature type="compositionally biased region" description="Basic and acidic residues" evidence="3">
    <location>
        <begin position="471"/>
        <end position="480"/>
    </location>
</feature>
<dbReference type="GO" id="GO:0006298">
    <property type="term" value="P:mismatch repair"/>
    <property type="evidence" value="ECO:0007669"/>
    <property type="project" value="InterPro"/>
</dbReference>
<name>A0A4S4KD64_9APHY</name>
<accession>A0A4S4KD64</accession>
<dbReference type="PANTHER" id="PTHR10073:SF52">
    <property type="entry name" value="MISMATCH REPAIR ENDONUCLEASE PMS2"/>
    <property type="match status" value="1"/>
</dbReference>
<dbReference type="PANTHER" id="PTHR10073">
    <property type="entry name" value="DNA MISMATCH REPAIR PROTEIN MLH, PMS, MUTL"/>
    <property type="match status" value="1"/>
</dbReference>
<feature type="region of interest" description="Disordered" evidence="3">
    <location>
        <begin position="235"/>
        <end position="413"/>
    </location>
</feature>
<evidence type="ECO:0000256" key="2">
    <source>
        <dbReference type="ARBA" id="ARBA00022763"/>
    </source>
</evidence>
<proteinExistence type="inferred from homology"/>
<dbReference type="EMBL" id="SGPJ01000277">
    <property type="protein sequence ID" value="THG95923.1"/>
    <property type="molecule type" value="Genomic_DNA"/>
</dbReference>
<keyword evidence="6" id="KW-1185">Reference proteome</keyword>
<dbReference type="InterPro" id="IPR014721">
    <property type="entry name" value="Ribsml_uS5_D2-typ_fold_subgr"/>
</dbReference>
<feature type="compositionally biased region" description="Low complexity" evidence="3">
    <location>
        <begin position="249"/>
        <end position="262"/>
    </location>
</feature>
<dbReference type="InterPro" id="IPR036890">
    <property type="entry name" value="HATPase_C_sf"/>
</dbReference>
<dbReference type="InterPro" id="IPR003594">
    <property type="entry name" value="HATPase_dom"/>
</dbReference>
<dbReference type="AlphaFoldDB" id="A0A4S4KD64"/>
<dbReference type="Pfam" id="PF01119">
    <property type="entry name" value="DNA_mis_repair"/>
    <property type="match status" value="1"/>
</dbReference>
<dbReference type="GO" id="GO:0061982">
    <property type="term" value="P:meiosis I cell cycle process"/>
    <property type="evidence" value="ECO:0007669"/>
    <property type="project" value="UniProtKB-ARBA"/>
</dbReference>
<reference evidence="5 6" key="1">
    <citation type="submission" date="2019-02" db="EMBL/GenBank/DDBJ databases">
        <title>Genome sequencing of the rare red list fungi Phlebia centrifuga.</title>
        <authorList>
            <person name="Buettner E."/>
            <person name="Kellner H."/>
        </authorList>
    </citation>
    <scope>NUCLEOTIDE SEQUENCE [LARGE SCALE GENOMIC DNA]</scope>
    <source>
        <strain evidence="5 6">DSM 108282</strain>
    </source>
</reference>
<sequence length="535" mass="58361">MQPPENGEEDLGIDTTRLIKPIDALSAHRITSGQVVIDLQTAVKELVENSLDAGATNVEVRFREHGLESIEVVDNGSGISPPDYDAVAWNNGLAEKSLFAASGQIGKKKASGAASVSERSIEVKVCGWISKFAFNCGRTSTDRQFFYVNGRPCQLGKVQKAFNEVYRTFNATQVPFVIANFLVPSDSVDVNVSPDKRTIFLHGEDSFVQALKVALEDQFAPERSTYDVQDIRLAQEQKNHRNIPRNLTSSSSERQSQDSGLSQHPEDESQLNATRSTPPKQSRADDYSTLIPNATPLFFPDEDDDEEENEDGRERPPDKTIRLEDSDNSNFGTPHLLVSLAAPASIPSHASEEPALPLGQTDEGVASPSVVEPDVTPRCSKATSSSASNFRDRDSPTAVHEPEPGLVAPDQRAFNGSARVDSFARTPASKEIALLSSRAGPFDRQQAGTSKQAQLVLSTQGASWNLKRRRDVPVGDIERPSKRHVGGSSDNLKPLSSRPNIAEKLSFKSKLAGYARPGSQQQLMMGPTEMKKRIK</sequence>
<feature type="compositionally biased region" description="Acidic residues" evidence="3">
    <location>
        <begin position="300"/>
        <end position="311"/>
    </location>
</feature>
<dbReference type="InterPro" id="IPR013507">
    <property type="entry name" value="DNA_mismatch_S5_2-like"/>
</dbReference>
<dbReference type="Proteomes" id="UP000309038">
    <property type="component" value="Unassembled WGS sequence"/>
</dbReference>
<evidence type="ECO:0000256" key="3">
    <source>
        <dbReference type="SAM" id="MobiDB-lite"/>
    </source>
</evidence>
<organism evidence="5 6">
    <name type="scientific">Hermanssonia centrifuga</name>
    <dbReference type="NCBI Taxonomy" id="98765"/>
    <lineage>
        <taxon>Eukaryota</taxon>
        <taxon>Fungi</taxon>
        <taxon>Dikarya</taxon>
        <taxon>Basidiomycota</taxon>
        <taxon>Agaricomycotina</taxon>
        <taxon>Agaricomycetes</taxon>
        <taxon>Polyporales</taxon>
        <taxon>Meruliaceae</taxon>
        <taxon>Hermanssonia</taxon>
    </lineage>
</organism>
<dbReference type="SUPFAM" id="SSF55874">
    <property type="entry name" value="ATPase domain of HSP90 chaperone/DNA topoisomerase II/histidine kinase"/>
    <property type="match status" value="1"/>
</dbReference>
<feature type="compositionally biased region" description="Basic and acidic residues" evidence="3">
    <location>
        <begin position="390"/>
        <end position="403"/>
    </location>
</feature>
<dbReference type="SMART" id="SM01340">
    <property type="entry name" value="DNA_mis_repair"/>
    <property type="match status" value="1"/>
</dbReference>
<dbReference type="GO" id="GO:0030983">
    <property type="term" value="F:mismatched DNA binding"/>
    <property type="evidence" value="ECO:0007669"/>
    <property type="project" value="InterPro"/>
</dbReference>
<feature type="region of interest" description="Disordered" evidence="3">
    <location>
        <begin position="468"/>
        <end position="535"/>
    </location>
</feature>
<gene>
    <name evidence="5" type="ORF">EW026_g5813</name>
</gene>
<dbReference type="GO" id="GO:0016887">
    <property type="term" value="F:ATP hydrolysis activity"/>
    <property type="evidence" value="ECO:0007669"/>
    <property type="project" value="InterPro"/>
</dbReference>
<dbReference type="GO" id="GO:0140664">
    <property type="term" value="F:ATP-dependent DNA damage sensor activity"/>
    <property type="evidence" value="ECO:0007669"/>
    <property type="project" value="InterPro"/>
</dbReference>
<dbReference type="Pfam" id="PF02518">
    <property type="entry name" value="HATPase_c"/>
    <property type="match status" value="1"/>
</dbReference>
<protein>
    <recommendedName>
        <fullName evidence="4">DNA mismatch repair protein S5 domain-containing protein</fullName>
    </recommendedName>
</protein>
<evidence type="ECO:0000313" key="5">
    <source>
        <dbReference type="EMBL" id="THG95923.1"/>
    </source>
</evidence>
<evidence type="ECO:0000256" key="1">
    <source>
        <dbReference type="ARBA" id="ARBA00006082"/>
    </source>
</evidence>
<dbReference type="InterPro" id="IPR020568">
    <property type="entry name" value="Ribosomal_Su5_D2-typ_SF"/>
</dbReference>
<evidence type="ECO:0000259" key="4">
    <source>
        <dbReference type="SMART" id="SM01340"/>
    </source>
</evidence>
<evidence type="ECO:0000313" key="6">
    <source>
        <dbReference type="Proteomes" id="UP000309038"/>
    </source>
</evidence>